<feature type="region of interest" description="Disordered" evidence="1">
    <location>
        <begin position="548"/>
        <end position="805"/>
    </location>
</feature>
<evidence type="ECO:0000313" key="3">
    <source>
        <dbReference type="EMBL" id="KAJ5380000.1"/>
    </source>
</evidence>
<dbReference type="RefSeq" id="XP_056557571.1">
    <property type="nucleotide sequence ID" value="XM_056695359.1"/>
</dbReference>
<reference evidence="3" key="1">
    <citation type="submission" date="2022-11" db="EMBL/GenBank/DDBJ databases">
        <authorList>
            <person name="Petersen C."/>
        </authorList>
    </citation>
    <scope>NUCLEOTIDE SEQUENCE</scope>
    <source>
        <strain evidence="3">IBT 29864</strain>
    </source>
</reference>
<dbReference type="InterPro" id="IPR030125">
    <property type="entry name" value="SPIN90/Ldb17"/>
</dbReference>
<gene>
    <name evidence="3" type="ORF">N7496_002428</name>
</gene>
<dbReference type="Proteomes" id="UP001147782">
    <property type="component" value="Unassembled WGS sequence"/>
</dbReference>
<dbReference type="AlphaFoldDB" id="A0A9W9SKD1"/>
<keyword evidence="4" id="KW-1185">Reference proteome</keyword>
<feature type="compositionally biased region" description="Polar residues" evidence="1">
    <location>
        <begin position="465"/>
        <end position="483"/>
    </location>
</feature>
<dbReference type="GO" id="GO:0071933">
    <property type="term" value="F:Arp2/3 complex binding"/>
    <property type="evidence" value="ECO:0007669"/>
    <property type="project" value="TreeGrafter"/>
</dbReference>
<dbReference type="PANTHER" id="PTHR13357">
    <property type="entry name" value="SH3 ADAPTER PROTEIN SPIN90 NCK INTERACTING PROTEIN WITH SH3 DOMAIN"/>
    <property type="match status" value="1"/>
</dbReference>
<feature type="domain" description="SPIN90/Ldb17 leucine-rich" evidence="2">
    <location>
        <begin position="228"/>
        <end position="371"/>
    </location>
</feature>
<name>A0A9W9SKD1_9EURO</name>
<dbReference type="InterPro" id="IPR018556">
    <property type="entry name" value="SPIN90/Ldb17_LRD"/>
</dbReference>
<protein>
    <recommendedName>
        <fullName evidence="2">SPIN90/Ldb17 leucine-rich domain-containing protein</fullName>
    </recommendedName>
</protein>
<sequence length="805" mass="88743">MEPEVSEPQQFWNGEPLLPAPPILQSDAGPLGRSPDDGSKLQEIVSKPCESEDSIDDALRAYLSLTTQYKGDNIVPYLPLLRVHGWSHDFLSTEYDISRCSYKLFASTIFETHADYVRRQIVYCLLQEDDLNTLHFIASFLLFDGRQNEAALQMMNEEGVFARLLELIQSLRGDDTDGGAGLHRLLMDLLYEMSRIQRIKIEDLVLVDDDFIRCLFDIIEDLSYDVTDPYHYPVIRVLLVLNEQFMISAHDPVDERPSSSQLTNKVIKVLSVYGSLYKTFGENIILLINREAETSLQLLTLKLLYLIFTTPSTYEYFFTNDLHVLVDILIRNLLDLPEEASALRHTYLRVLYPLLAHTQLRLPPHYKRDELRRLLSIIGRGQVSYGSETEQEKILHFEEVDDTTRRLVGRCATVDWLRNVEPPETTTPVQENPTQIVTATIDTVLDEGLQQDSPVDMDPIYVTRTLSHTSTNPDSPGTASPTRMDSLDSRGSSEAPESRRKFSTIQRLGMQLEPASASTLSVQAVAAQHEKPGVITPSRNDGRTIDLVAEAPTIRPPKIKPEPPKSRRWRGRRLAADEDDQHSAGTSSERNTIPEGVEISPTSTHTAPTTPTPTTPSSIINAATTDTTTDRRNSTTTSHLVPPIPGHARRSASNPPPALPPPRRSTGTTPSTSHHRPVPVSIAPSTSPVAGTSTGITVNKHGQKPAPPKTRRWGRGKAQAHAHTDSVESGVSTGSQAKESDSEAVALAVSSTADVQAASEEGGTLSDPFSPTSPTSPTLLVSTADGKGETQPVSVEEAVQNVSLH</sequence>
<evidence type="ECO:0000259" key="2">
    <source>
        <dbReference type="Pfam" id="PF09431"/>
    </source>
</evidence>
<dbReference type="GO" id="GO:0051666">
    <property type="term" value="P:actin cortical patch localization"/>
    <property type="evidence" value="ECO:0007669"/>
    <property type="project" value="TreeGrafter"/>
</dbReference>
<feature type="region of interest" description="Disordered" evidence="1">
    <location>
        <begin position="465"/>
        <end position="502"/>
    </location>
</feature>
<accession>A0A9W9SKD1</accession>
<comment type="caution">
    <text evidence="3">The sequence shown here is derived from an EMBL/GenBank/DDBJ whole genome shotgun (WGS) entry which is preliminary data.</text>
</comment>
<dbReference type="EMBL" id="JAPZBS010000002">
    <property type="protein sequence ID" value="KAJ5380000.1"/>
    <property type="molecule type" value="Genomic_DNA"/>
</dbReference>
<feature type="compositionally biased region" description="Low complexity" evidence="1">
    <location>
        <begin position="764"/>
        <end position="783"/>
    </location>
</feature>
<evidence type="ECO:0000313" key="4">
    <source>
        <dbReference type="Proteomes" id="UP001147782"/>
    </source>
</evidence>
<dbReference type="Pfam" id="PF09431">
    <property type="entry name" value="SPIN90_LRD"/>
    <property type="match status" value="1"/>
</dbReference>
<dbReference type="PANTHER" id="PTHR13357:SF1">
    <property type="entry name" value="NCK-INTERACTING PROTEIN WITH SH3 DOMAIN"/>
    <property type="match status" value="1"/>
</dbReference>
<feature type="compositionally biased region" description="Polar residues" evidence="1">
    <location>
        <begin position="683"/>
        <end position="697"/>
    </location>
</feature>
<feature type="compositionally biased region" description="Pro residues" evidence="1">
    <location>
        <begin position="654"/>
        <end position="663"/>
    </location>
</feature>
<organism evidence="3 4">
    <name type="scientific">Penicillium cataractarum</name>
    <dbReference type="NCBI Taxonomy" id="2100454"/>
    <lineage>
        <taxon>Eukaryota</taxon>
        <taxon>Fungi</taxon>
        <taxon>Dikarya</taxon>
        <taxon>Ascomycota</taxon>
        <taxon>Pezizomycotina</taxon>
        <taxon>Eurotiomycetes</taxon>
        <taxon>Eurotiomycetidae</taxon>
        <taxon>Eurotiales</taxon>
        <taxon>Aspergillaceae</taxon>
        <taxon>Penicillium</taxon>
    </lineage>
</organism>
<dbReference type="GO" id="GO:0030479">
    <property type="term" value="C:actin cortical patch"/>
    <property type="evidence" value="ECO:0007669"/>
    <property type="project" value="TreeGrafter"/>
</dbReference>
<dbReference type="GO" id="GO:0006897">
    <property type="term" value="P:endocytosis"/>
    <property type="evidence" value="ECO:0007669"/>
    <property type="project" value="TreeGrafter"/>
</dbReference>
<feature type="compositionally biased region" description="Polar residues" evidence="1">
    <location>
        <begin position="727"/>
        <end position="737"/>
    </location>
</feature>
<dbReference type="GO" id="GO:0000147">
    <property type="term" value="P:actin cortical patch assembly"/>
    <property type="evidence" value="ECO:0007669"/>
    <property type="project" value="TreeGrafter"/>
</dbReference>
<feature type="compositionally biased region" description="Basic residues" evidence="1">
    <location>
        <begin position="709"/>
        <end position="720"/>
    </location>
</feature>
<dbReference type="OrthoDB" id="445362at2759"/>
<dbReference type="GeneID" id="81434536"/>
<reference evidence="3" key="2">
    <citation type="journal article" date="2023" name="IMA Fungus">
        <title>Comparative genomic study of the Penicillium genus elucidates a diverse pangenome and 15 lateral gene transfer events.</title>
        <authorList>
            <person name="Petersen C."/>
            <person name="Sorensen T."/>
            <person name="Nielsen M.R."/>
            <person name="Sondergaard T.E."/>
            <person name="Sorensen J.L."/>
            <person name="Fitzpatrick D.A."/>
            <person name="Frisvad J.C."/>
            <person name="Nielsen K.L."/>
        </authorList>
    </citation>
    <scope>NUCLEOTIDE SEQUENCE</scope>
    <source>
        <strain evidence="3">IBT 29864</strain>
    </source>
</reference>
<evidence type="ECO:0000256" key="1">
    <source>
        <dbReference type="SAM" id="MobiDB-lite"/>
    </source>
</evidence>
<feature type="compositionally biased region" description="Low complexity" evidence="1">
    <location>
        <begin position="600"/>
        <end position="609"/>
    </location>
</feature>
<feature type="compositionally biased region" description="Low complexity" evidence="1">
    <location>
        <begin position="615"/>
        <end position="627"/>
    </location>
</feature>
<feature type="region of interest" description="Disordered" evidence="1">
    <location>
        <begin position="1"/>
        <end position="41"/>
    </location>
</feature>
<proteinExistence type="predicted"/>